<sequence length="243" mass="27075">MITLYDVGPAPSSSEISLSPHVRKARYILNYKRIPYKVSWVTFFTLEETAKSLGAAPTGVRADGSIRYTVPFIVDSSTGAVVSDSYRIAEYLDRTYPDTPRLVPGGTEGLQWAWGDTIPMRVIPLLGGLARPLIEKANGKEIMKGVDKAYGPPGPPMSEEEKKKAWGVVKATLDDISKYYPEGQVFLTGDKPIYADFSFIPVFWSVKTLFGSESEEWKEMAGWNGGRWGRMLDKVQYESMEVV</sequence>
<organism evidence="2 3">
    <name type="scientific">Paramarasmius palmivorus</name>
    <dbReference type="NCBI Taxonomy" id="297713"/>
    <lineage>
        <taxon>Eukaryota</taxon>
        <taxon>Fungi</taxon>
        <taxon>Dikarya</taxon>
        <taxon>Basidiomycota</taxon>
        <taxon>Agaricomycotina</taxon>
        <taxon>Agaricomycetes</taxon>
        <taxon>Agaricomycetidae</taxon>
        <taxon>Agaricales</taxon>
        <taxon>Marasmiineae</taxon>
        <taxon>Marasmiaceae</taxon>
        <taxon>Paramarasmius</taxon>
    </lineage>
</organism>
<dbReference type="PROSITE" id="PS50404">
    <property type="entry name" value="GST_NTER"/>
    <property type="match status" value="1"/>
</dbReference>
<comment type="caution">
    <text evidence="2">The sequence shown here is derived from an EMBL/GenBank/DDBJ whole genome shotgun (WGS) entry which is preliminary data.</text>
</comment>
<name>A0AAW0E9D1_9AGAR</name>
<keyword evidence="3" id="KW-1185">Reference proteome</keyword>
<dbReference type="InterPro" id="IPR036282">
    <property type="entry name" value="Glutathione-S-Trfase_C_sf"/>
</dbReference>
<dbReference type="Gene3D" id="1.20.1050.10">
    <property type="match status" value="1"/>
</dbReference>
<reference evidence="2 3" key="1">
    <citation type="submission" date="2024-01" db="EMBL/GenBank/DDBJ databases">
        <title>A draft genome for a cacao thread blight-causing isolate of Paramarasmius palmivorus.</title>
        <authorList>
            <person name="Baruah I.K."/>
            <person name="Bukari Y."/>
            <person name="Amoako-Attah I."/>
            <person name="Meinhardt L.W."/>
            <person name="Bailey B.A."/>
            <person name="Cohen S.P."/>
        </authorList>
    </citation>
    <scope>NUCLEOTIDE SEQUENCE [LARGE SCALE GENOMIC DNA]</scope>
    <source>
        <strain evidence="2 3">GH-12</strain>
    </source>
</reference>
<dbReference type="InterPro" id="IPR036249">
    <property type="entry name" value="Thioredoxin-like_sf"/>
</dbReference>
<evidence type="ECO:0000313" key="2">
    <source>
        <dbReference type="EMBL" id="KAK7060702.1"/>
    </source>
</evidence>
<dbReference type="SUPFAM" id="SSF47616">
    <property type="entry name" value="GST C-terminal domain-like"/>
    <property type="match status" value="1"/>
</dbReference>
<accession>A0AAW0E9D1</accession>
<feature type="domain" description="GST N-terminal" evidence="1">
    <location>
        <begin position="9"/>
        <end position="100"/>
    </location>
</feature>
<protein>
    <recommendedName>
        <fullName evidence="1">GST N-terminal domain-containing protein</fullName>
    </recommendedName>
</protein>
<evidence type="ECO:0000259" key="1">
    <source>
        <dbReference type="PROSITE" id="PS50404"/>
    </source>
</evidence>
<dbReference type="InterPro" id="IPR054416">
    <property type="entry name" value="GST_UstS-like_C"/>
</dbReference>
<dbReference type="AlphaFoldDB" id="A0AAW0E9D1"/>
<dbReference type="InterPro" id="IPR004045">
    <property type="entry name" value="Glutathione_S-Trfase_N"/>
</dbReference>
<dbReference type="Gene3D" id="3.40.30.10">
    <property type="entry name" value="Glutaredoxin"/>
    <property type="match status" value="1"/>
</dbReference>
<dbReference type="Proteomes" id="UP001383192">
    <property type="component" value="Unassembled WGS sequence"/>
</dbReference>
<evidence type="ECO:0000313" key="3">
    <source>
        <dbReference type="Proteomes" id="UP001383192"/>
    </source>
</evidence>
<dbReference type="Pfam" id="PF13409">
    <property type="entry name" value="GST_N_2"/>
    <property type="match status" value="1"/>
</dbReference>
<gene>
    <name evidence="2" type="ORF">VNI00_000432</name>
</gene>
<dbReference type="EMBL" id="JAYKXP010000002">
    <property type="protein sequence ID" value="KAK7060702.1"/>
    <property type="molecule type" value="Genomic_DNA"/>
</dbReference>
<proteinExistence type="predicted"/>
<dbReference type="Pfam" id="PF22041">
    <property type="entry name" value="GST_C_7"/>
    <property type="match status" value="1"/>
</dbReference>
<dbReference type="SUPFAM" id="SSF52833">
    <property type="entry name" value="Thioredoxin-like"/>
    <property type="match status" value="1"/>
</dbReference>